<keyword evidence="4" id="KW-1185">Reference proteome</keyword>
<name>A0ABY7Z0W3_9HYPH</name>
<organism evidence="3 4">
    <name type="scientific">Devosia rhodophyticola</name>
    <dbReference type="NCBI Taxonomy" id="3026423"/>
    <lineage>
        <taxon>Bacteria</taxon>
        <taxon>Pseudomonadati</taxon>
        <taxon>Pseudomonadota</taxon>
        <taxon>Alphaproteobacteria</taxon>
        <taxon>Hyphomicrobiales</taxon>
        <taxon>Devosiaceae</taxon>
        <taxon>Devosia</taxon>
    </lineage>
</organism>
<dbReference type="InterPro" id="IPR009936">
    <property type="entry name" value="DUF1468"/>
</dbReference>
<dbReference type="RefSeq" id="WP_282212742.1">
    <property type="nucleotide sequence ID" value="NZ_CP118247.1"/>
</dbReference>
<evidence type="ECO:0000313" key="4">
    <source>
        <dbReference type="Proteomes" id="UP001222118"/>
    </source>
</evidence>
<feature type="transmembrane region" description="Helical" evidence="1">
    <location>
        <begin position="105"/>
        <end position="136"/>
    </location>
</feature>
<dbReference type="Pfam" id="PF07331">
    <property type="entry name" value="TctB"/>
    <property type="match status" value="1"/>
</dbReference>
<proteinExistence type="predicted"/>
<keyword evidence="1" id="KW-0472">Membrane</keyword>
<evidence type="ECO:0000259" key="2">
    <source>
        <dbReference type="Pfam" id="PF07331"/>
    </source>
</evidence>
<gene>
    <name evidence="3" type="ORF">PSQ90_07335</name>
</gene>
<accession>A0ABY7Z0W3</accession>
<evidence type="ECO:0000313" key="3">
    <source>
        <dbReference type="EMBL" id="WDR07229.1"/>
    </source>
</evidence>
<dbReference type="EMBL" id="CP118247">
    <property type="protein sequence ID" value="WDR07229.1"/>
    <property type="molecule type" value="Genomic_DNA"/>
</dbReference>
<dbReference type="Proteomes" id="UP001222118">
    <property type="component" value="Chromosome"/>
</dbReference>
<evidence type="ECO:0000256" key="1">
    <source>
        <dbReference type="SAM" id="Phobius"/>
    </source>
</evidence>
<reference evidence="3 4" key="1">
    <citation type="submission" date="2023-02" db="EMBL/GenBank/DDBJ databases">
        <title>Devosia chondri sp. nov., isolated from the phycosphere of marine algae.</title>
        <authorList>
            <person name="Kim J.M."/>
            <person name="Lee J.K."/>
            <person name="Choi B.J."/>
            <person name="Bayburt H."/>
            <person name="Jeon C.O."/>
        </authorList>
    </citation>
    <scope>NUCLEOTIDE SEQUENCE [LARGE SCALE GENOMIC DNA]</scope>
    <source>
        <strain evidence="3 4">G2-5</strain>
    </source>
</reference>
<keyword evidence="1" id="KW-0812">Transmembrane</keyword>
<protein>
    <submittedName>
        <fullName evidence="3">Tripartite tricarboxylate transporter TctB family protein</fullName>
    </submittedName>
</protein>
<feature type="transmembrane region" description="Helical" evidence="1">
    <location>
        <begin position="75"/>
        <end position="99"/>
    </location>
</feature>
<sequence>MSKSLPFDSILGVVFALFGAAIVQQSTGLQPLAGMIVGPGLFPTIVGSAMAVFGAVLAVQGWVTRTNQPENAPKLLTWFAAGVVVAIIAVILVMPYLGFLVSGTLFAALIVLISGGNWLSALIFSPIASTAIFYMFTSALRVPLPHGIFG</sequence>
<keyword evidence="1" id="KW-1133">Transmembrane helix</keyword>
<feature type="transmembrane region" description="Helical" evidence="1">
    <location>
        <begin position="41"/>
        <end position="63"/>
    </location>
</feature>
<feature type="domain" description="DUF1468" evidence="2">
    <location>
        <begin position="10"/>
        <end position="145"/>
    </location>
</feature>